<keyword evidence="5" id="KW-1185">Reference proteome</keyword>
<dbReference type="Proteomes" id="UP001152320">
    <property type="component" value="Chromosome 3"/>
</dbReference>
<dbReference type="InterPro" id="IPR006597">
    <property type="entry name" value="Sel1-like"/>
</dbReference>
<dbReference type="AlphaFoldDB" id="A0A9Q1CFQ7"/>
<feature type="compositionally biased region" description="Basic residues" evidence="2">
    <location>
        <begin position="338"/>
        <end position="348"/>
    </location>
</feature>
<feature type="compositionally biased region" description="Low complexity" evidence="2">
    <location>
        <begin position="93"/>
        <end position="103"/>
    </location>
</feature>
<dbReference type="PANTHER" id="PTHR11102">
    <property type="entry name" value="SEL-1-LIKE PROTEIN"/>
    <property type="match status" value="1"/>
</dbReference>
<comment type="caution">
    <text evidence="4">The sequence shown here is derived from an EMBL/GenBank/DDBJ whole genome shotgun (WGS) entry which is preliminary data.</text>
</comment>
<keyword evidence="3" id="KW-0472">Membrane</keyword>
<evidence type="ECO:0000256" key="2">
    <source>
        <dbReference type="SAM" id="MobiDB-lite"/>
    </source>
</evidence>
<name>A0A9Q1CFQ7_HOLLE</name>
<protein>
    <submittedName>
        <fullName evidence="4">Protein sel-1-like 1</fullName>
    </submittedName>
</protein>
<dbReference type="SUPFAM" id="SSF81901">
    <property type="entry name" value="HCP-like"/>
    <property type="match status" value="3"/>
</dbReference>
<dbReference type="InterPro" id="IPR011990">
    <property type="entry name" value="TPR-like_helical_dom_sf"/>
</dbReference>
<dbReference type="SMART" id="SM00671">
    <property type="entry name" value="SEL1"/>
    <property type="match status" value="11"/>
</dbReference>
<feature type="compositionally biased region" description="Polar residues" evidence="2">
    <location>
        <begin position="349"/>
        <end position="390"/>
    </location>
</feature>
<dbReference type="Pfam" id="PF08238">
    <property type="entry name" value="Sel1"/>
    <property type="match status" value="11"/>
</dbReference>
<feature type="region of interest" description="Disordered" evidence="2">
    <location>
        <begin position="42"/>
        <end position="106"/>
    </location>
</feature>
<feature type="compositionally biased region" description="Low complexity" evidence="2">
    <location>
        <begin position="246"/>
        <end position="258"/>
    </location>
</feature>
<reference evidence="4" key="1">
    <citation type="submission" date="2021-10" db="EMBL/GenBank/DDBJ databases">
        <title>Tropical sea cucumber genome reveals ecological adaptation and Cuvierian tubules defense mechanism.</title>
        <authorList>
            <person name="Chen T."/>
        </authorList>
    </citation>
    <scope>NUCLEOTIDE SEQUENCE</scope>
    <source>
        <strain evidence="4">Nanhai2018</strain>
        <tissue evidence="4">Muscle</tissue>
    </source>
</reference>
<evidence type="ECO:0000313" key="4">
    <source>
        <dbReference type="EMBL" id="KAJ8044516.1"/>
    </source>
</evidence>
<dbReference type="EMBL" id="JAIZAY010000003">
    <property type="protein sequence ID" value="KAJ8044516.1"/>
    <property type="molecule type" value="Genomic_DNA"/>
</dbReference>
<feature type="compositionally biased region" description="Polar residues" evidence="2">
    <location>
        <begin position="131"/>
        <end position="165"/>
    </location>
</feature>
<evidence type="ECO:0000313" key="5">
    <source>
        <dbReference type="Proteomes" id="UP001152320"/>
    </source>
</evidence>
<keyword evidence="3" id="KW-1133">Transmembrane helix</keyword>
<dbReference type="GO" id="GO:0036503">
    <property type="term" value="P:ERAD pathway"/>
    <property type="evidence" value="ECO:0007669"/>
    <property type="project" value="TreeGrafter"/>
</dbReference>
<evidence type="ECO:0000256" key="3">
    <source>
        <dbReference type="SAM" id="Phobius"/>
    </source>
</evidence>
<feature type="compositionally biased region" description="Polar residues" evidence="2">
    <location>
        <begin position="174"/>
        <end position="195"/>
    </location>
</feature>
<feature type="region of interest" description="Disordered" evidence="2">
    <location>
        <begin position="128"/>
        <end position="210"/>
    </location>
</feature>
<gene>
    <name evidence="4" type="ORF">HOLleu_07286</name>
</gene>
<feature type="compositionally biased region" description="Low complexity" evidence="2">
    <location>
        <begin position="305"/>
        <end position="325"/>
    </location>
</feature>
<feature type="region of interest" description="Disordered" evidence="2">
    <location>
        <begin position="223"/>
        <end position="513"/>
    </location>
</feature>
<feature type="compositionally biased region" description="Polar residues" evidence="2">
    <location>
        <begin position="295"/>
        <end position="304"/>
    </location>
</feature>
<keyword evidence="3" id="KW-0812">Transmembrane</keyword>
<feature type="compositionally biased region" description="Acidic residues" evidence="2">
    <location>
        <begin position="462"/>
        <end position="486"/>
    </location>
</feature>
<sequence>MAMILLMYHSPNYKMKNKLKMEAGVWISVVLLAVLNSNVTAQDPNSEEDTMIQSNKQHHSSGQESENPANGQSEVVNSGASQQTTEKLKSNEPNESNEPNAASIQKEGHVILDSPPQKLEIYETDGPQSVKHFSSNSGENDQSVPLQQNEKHQTSANTIGLSQSSKDTKEQENRQGSSEAASEQTQKVFSPTRTAGQGGGLPLEEEPIGLNVNEKSSIEVIESHKKLHIESQSRVDTEHAQQTGKSTSPSESPETNPSILQNQGRSSEQIPDRTAVQEDQVRHQTGSPGMGEARTQGQQVNFQRSPQSSASHHSSINSEHLSQKQQLEKLQREEKIRRAQQRYQHHQNIHSSVQSSHVASENSQSASPTGKTDSINSQSSTQTGNTDSQNSHTPSQTGHGSSSSSQSGSQTAQQGSQSNQQPSQSSHQSARTIHASAQSQAAKQQTYKVKTTTVYHSKQNEAEDVDEEMEDDDDEEETGEEGEVLETPDLIEPQMLHPPPLQQPPTVQGASTDEVLEENVEKSEGQKIFEEAEPLLNATLEEDVQRGYQRLLDAAYMNHSKSMELVGYSYLHGSYLPMNISGAEDMFSRLSDKGVPSGQTGLGFLHATGIGRNSSQSRSLVFYTFAALGGDYFAQMILGYRYWSGIGVAQSCETALTYYKKVASKVANEVNPSGGSIIHRVRLFDEEENPGNNAGQLDDDLIQYYQFLADKGDVHAQVGLGQLNYQGGRGIDQNHQRAFEYFTQAAETGDATAQAFLGKMYAEGNEWVKQDNATAFKYFKKAADQHNPIGQSGLGMLYLHGRGVDKDLTKAFQLFQAAADQGWVDGQLQLGTMYYSGLGVRRDYKMAVKYFNLASQSGHILGFYNLAQMHATGTGVMRSCHTATELFKNVAERGTWSEMLMNAHKAYKMGDIQSALMQYTVAAELGYEVAQSNVAFILDQGMESSMFGLNETYQRALLHWQRAAAQGYTNARVKLGDYHYYGYGTAVDYETAALHYRLAFEQQHSAQAMFNLGYMHERGLGMKKDIHLAKRFYDMAAETSPDAYIPVMFALAKLGVFFAWEYANENADFWRHVPSLLESYLGDYWDMYIITALLGVNIMLGVYVLARRNYI</sequence>
<feature type="compositionally biased region" description="Basic and acidic residues" evidence="2">
    <location>
        <begin position="223"/>
        <end position="239"/>
    </location>
</feature>
<feature type="compositionally biased region" description="Basic and acidic residues" evidence="2">
    <location>
        <begin position="326"/>
        <end position="337"/>
    </location>
</feature>
<dbReference type="OrthoDB" id="27934at2759"/>
<feature type="compositionally biased region" description="Polar residues" evidence="2">
    <location>
        <begin position="259"/>
        <end position="269"/>
    </location>
</feature>
<dbReference type="Gene3D" id="1.25.40.10">
    <property type="entry name" value="Tetratricopeptide repeat domain"/>
    <property type="match status" value="2"/>
</dbReference>
<accession>A0A9Q1CFQ7</accession>
<evidence type="ECO:0000256" key="1">
    <source>
        <dbReference type="ARBA" id="ARBA00038101"/>
    </source>
</evidence>
<proteinExistence type="inferred from homology"/>
<comment type="similarity">
    <text evidence="1">Belongs to the sel-1 family.</text>
</comment>
<feature type="transmembrane region" description="Helical" evidence="3">
    <location>
        <begin position="1087"/>
        <end position="1106"/>
    </location>
</feature>
<feature type="compositionally biased region" description="Polar residues" evidence="2">
    <location>
        <begin position="51"/>
        <end position="85"/>
    </location>
</feature>
<dbReference type="PANTHER" id="PTHR11102:SF147">
    <property type="entry name" value="SEL1L ADAPTOR SUBUNIT OF ERAD E3 UBIQUITIN LIGASE"/>
    <property type="match status" value="1"/>
</dbReference>
<organism evidence="4 5">
    <name type="scientific">Holothuria leucospilota</name>
    <name type="common">Black long sea cucumber</name>
    <name type="synonym">Mertensiothuria leucospilota</name>
    <dbReference type="NCBI Taxonomy" id="206669"/>
    <lineage>
        <taxon>Eukaryota</taxon>
        <taxon>Metazoa</taxon>
        <taxon>Echinodermata</taxon>
        <taxon>Eleutherozoa</taxon>
        <taxon>Echinozoa</taxon>
        <taxon>Holothuroidea</taxon>
        <taxon>Aspidochirotacea</taxon>
        <taxon>Aspidochirotida</taxon>
        <taxon>Holothuriidae</taxon>
        <taxon>Holothuria</taxon>
    </lineage>
</organism>
<dbReference type="GO" id="GO:0005789">
    <property type="term" value="C:endoplasmic reticulum membrane"/>
    <property type="evidence" value="ECO:0007669"/>
    <property type="project" value="TreeGrafter"/>
</dbReference>
<feature type="compositionally biased region" description="Low complexity" evidence="2">
    <location>
        <begin position="391"/>
        <end position="455"/>
    </location>
</feature>
<dbReference type="InterPro" id="IPR050767">
    <property type="entry name" value="Sel1_AlgK"/>
</dbReference>